<comment type="caution">
    <text evidence="2">The sequence shown here is derived from an EMBL/GenBank/DDBJ whole genome shotgun (WGS) entry which is preliminary data.</text>
</comment>
<keyword evidence="1" id="KW-0812">Transmembrane</keyword>
<feature type="transmembrane region" description="Helical" evidence="1">
    <location>
        <begin position="34"/>
        <end position="51"/>
    </location>
</feature>
<protein>
    <submittedName>
        <fullName evidence="2">Uncharacterized protein</fullName>
    </submittedName>
</protein>
<evidence type="ECO:0000313" key="3">
    <source>
        <dbReference type="Proteomes" id="UP001589595"/>
    </source>
</evidence>
<name>A0ABD5MJE6_9EURY</name>
<keyword evidence="1" id="KW-0472">Membrane</keyword>
<keyword evidence="3" id="KW-1185">Reference proteome</keyword>
<dbReference type="RefSeq" id="WP_222923603.1">
    <property type="nucleotide sequence ID" value="NZ_CP082287.1"/>
</dbReference>
<organism evidence="2 3">
    <name type="scientific">Halobaculum roseum</name>
    <dbReference type="NCBI Taxonomy" id="2175149"/>
    <lineage>
        <taxon>Archaea</taxon>
        <taxon>Methanobacteriati</taxon>
        <taxon>Methanobacteriota</taxon>
        <taxon>Stenosarchaea group</taxon>
        <taxon>Halobacteria</taxon>
        <taxon>Halobacteriales</taxon>
        <taxon>Haloferacaceae</taxon>
        <taxon>Halobaculum</taxon>
    </lineage>
</organism>
<gene>
    <name evidence="2" type="ORF">ACFFOL_06645</name>
</gene>
<accession>A0ABD5MJE6</accession>
<dbReference type="GeneID" id="67212324"/>
<proteinExistence type="predicted"/>
<sequence length="56" mass="5668">MDRSTIAGIVLSLIGLIGYVAGIYVAYPGRAFSITVLMVGIALVAIAQQSATRGGA</sequence>
<evidence type="ECO:0000256" key="1">
    <source>
        <dbReference type="SAM" id="Phobius"/>
    </source>
</evidence>
<reference evidence="2" key="1">
    <citation type="submission" date="2024-09" db="EMBL/GenBank/DDBJ databases">
        <authorList>
            <person name="Sun Q."/>
        </authorList>
    </citation>
    <scope>NUCLEOTIDE SEQUENCE [LARGE SCALE GENOMIC DNA]</scope>
    <source>
        <strain evidence="2">JCM 31273</strain>
    </source>
</reference>
<feature type="transmembrane region" description="Helical" evidence="1">
    <location>
        <begin position="6"/>
        <end position="27"/>
    </location>
</feature>
<dbReference type="Proteomes" id="UP001589595">
    <property type="component" value="Unassembled WGS sequence"/>
</dbReference>
<dbReference type="AlphaFoldDB" id="A0ABD5MJE6"/>
<keyword evidence="1" id="KW-1133">Transmembrane helix</keyword>
<dbReference type="EMBL" id="JBHMAJ010000005">
    <property type="protein sequence ID" value="MFB9823845.1"/>
    <property type="molecule type" value="Genomic_DNA"/>
</dbReference>
<evidence type="ECO:0000313" key="2">
    <source>
        <dbReference type="EMBL" id="MFB9823845.1"/>
    </source>
</evidence>